<evidence type="ECO:0000313" key="2">
    <source>
        <dbReference type="Proteomes" id="UP001195660"/>
    </source>
</evidence>
<gene>
    <name evidence="1" type="ORF">GM173_07925</name>
</gene>
<evidence type="ECO:0000313" key="1">
    <source>
        <dbReference type="EMBL" id="MBM5571508.1"/>
    </source>
</evidence>
<dbReference type="EMBL" id="WOFE01000002">
    <property type="protein sequence ID" value="MBM5571508.1"/>
    <property type="molecule type" value="Genomic_DNA"/>
</dbReference>
<proteinExistence type="predicted"/>
<accession>A0ABS2CDG2</accession>
<organism evidence="1 2">
    <name type="scientific">Deefgea chitinilytica</name>
    <dbReference type="NCBI Taxonomy" id="570276"/>
    <lineage>
        <taxon>Bacteria</taxon>
        <taxon>Pseudomonadati</taxon>
        <taxon>Pseudomonadota</taxon>
        <taxon>Betaproteobacteria</taxon>
        <taxon>Neisseriales</taxon>
        <taxon>Chitinibacteraceae</taxon>
        <taxon>Deefgea</taxon>
    </lineage>
</organism>
<comment type="caution">
    <text evidence="1">The sequence shown here is derived from an EMBL/GenBank/DDBJ whole genome shotgun (WGS) entry which is preliminary data.</text>
</comment>
<dbReference type="Proteomes" id="UP001195660">
    <property type="component" value="Unassembled WGS sequence"/>
</dbReference>
<reference evidence="1 2" key="1">
    <citation type="submission" date="2019-11" db="EMBL/GenBank/DDBJ databases">
        <title>Novel Deefgea species.</title>
        <authorList>
            <person name="Han J.-H."/>
        </authorList>
    </citation>
    <scope>NUCLEOTIDE SEQUENCE [LARGE SCALE GENOMIC DNA]</scope>
    <source>
        <strain evidence="1 2">LMG 24817</strain>
    </source>
</reference>
<protein>
    <submittedName>
        <fullName evidence="1">Uncharacterized protein</fullName>
    </submittedName>
</protein>
<keyword evidence="2" id="KW-1185">Reference proteome</keyword>
<sequence>MSAIQIWLRIKGVMIPKKGQLRRLGLCLFVIFINKTPYSNSVHAFTSSRPQLIRSKNKYLQIASASCLKMKAQTESTKSIHNSCLGNKKWFYYLKPYHRIGKSTQQYCKLKSLPTHPPSY</sequence>
<name>A0ABS2CDG2_9NEIS</name>